<accession>Q0SDL2</accession>
<protein>
    <submittedName>
        <fullName evidence="2">Possible transposase</fullName>
    </submittedName>
</protein>
<dbReference type="EMBL" id="CP000431">
    <property type="protein sequence ID" value="ABG94374.1"/>
    <property type="molecule type" value="Genomic_DNA"/>
</dbReference>
<name>Q0SDL2_RHOJR</name>
<evidence type="ECO:0000313" key="2">
    <source>
        <dbReference type="EMBL" id="ABG94374.1"/>
    </source>
</evidence>
<feature type="region of interest" description="Disordered" evidence="1">
    <location>
        <begin position="310"/>
        <end position="349"/>
    </location>
</feature>
<reference evidence="3" key="1">
    <citation type="journal article" date="2006" name="Proc. Natl. Acad. Sci. U.S.A.">
        <title>The complete genome of Rhodococcus sp. RHA1 provides insights into a catabolic powerhouse.</title>
        <authorList>
            <person name="McLeod M.P."/>
            <person name="Warren R.L."/>
            <person name="Hsiao W.W.L."/>
            <person name="Araki N."/>
            <person name="Myhre M."/>
            <person name="Fernandes C."/>
            <person name="Miyazawa D."/>
            <person name="Wong W."/>
            <person name="Lillquist A.L."/>
            <person name="Wang D."/>
            <person name="Dosanjh M."/>
            <person name="Hara H."/>
            <person name="Petrescu A."/>
            <person name="Morin R.D."/>
            <person name="Yang G."/>
            <person name="Stott J.M."/>
            <person name="Schein J.E."/>
            <person name="Shin H."/>
            <person name="Smailus D."/>
            <person name="Siddiqui A.S."/>
            <person name="Marra M.A."/>
            <person name="Jones S.J.M."/>
            <person name="Holt R."/>
            <person name="Brinkman F.S.L."/>
            <person name="Miyauchi K."/>
            <person name="Fukuda M."/>
            <person name="Davies J.E."/>
            <person name="Mohn W.W."/>
            <person name="Eltis L.D."/>
        </authorList>
    </citation>
    <scope>NUCLEOTIDE SEQUENCE [LARGE SCALE GENOMIC DNA]</scope>
    <source>
        <strain evidence="3">RHA1</strain>
    </source>
</reference>
<sequence>MTPRRHRSGEGSSAIKGVECEVKRIVVVKLVPSPDQSAALESTLVLCHEVANEFAGWAHSRGLRSRRALQVALYPMVKTRGLSAQPALHVLRKVADAYTTRQANLSNGNYGRPGSTRYTAVAGTAVEFRPHAAQPFDDRCLSWQVDSSTVSIWTTAGRMRGVRFVCAPWQRTLLAARKGETDLVYRDGLFYLYATVDEPAPEPVEPPDTAAGWLGVDLGIVNLAVTTDDDPTALDVRWSAGAVTARRKKNAAMRASLQRVGTKSAKRKLKTRRRKEQRFATDINHQLSKTIVARAQRTGRGIAIRDRRPVRYPRPGTASPTATDPTPLVGIRPATGTDHLQSREGWGARRCRRPPEHIADLLTMRVLRQSEPGLASNIPMPILPVDRSRRPQCGPQHRRTRTSHLQGRPINRAHSSHPSHSQWEREQQTRPLTAE</sequence>
<evidence type="ECO:0000313" key="3">
    <source>
        <dbReference type="Proteomes" id="UP000008710"/>
    </source>
</evidence>
<feature type="region of interest" description="Disordered" evidence="1">
    <location>
        <begin position="249"/>
        <end position="277"/>
    </location>
</feature>
<feature type="region of interest" description="Disordered" evidence="1">
    <location>
        <begin position="372"/>
        <end position="435"/>
    </location>
</feature>
<dbReference type="KEGG" id="rha:RHA1_ro02569"/>
<dbReference type="Proteomes" id="UP000008710">
    <property type="component" value="Chromosome"/>
</dbReference>
<dbReference type="HOGENOM" id="CLU_674258_0_0_11"/>
<gene>
    <name evidence="2" type="ordered locus">RHA1_ro02569</name>
</gene>
<proteinExistence type="predicted"/>
<organism evidence="2 3">
    <name type="scientific">Rhodococcus jostii (strain RHA1)</name>
    <dbReference type="NCBI Taxonomy" id="101510"/>
    <lineage>
        <taxon>Bacteria</taxon>
        <taxon>Bacillati</taxon>
        <taxon>Actinomycetota</taxon>
        <taxon>Actinomycetes</taxon>
        <taxon>Mycobacteriales</taxon>
        <taxon>Nocardiaceae</taxon>
        <taxon>Rhodococcus</taxon>
    </lineage>
</organism>
<evidence type="ECO:0000256" key="1">
    <source>
        <dbReference type="SAM" id="MobiDB-lite"/>
    </source>
</evidence>
<dbReference type="AlphaFoldDB" id="Q0SDL2"/>
<feature type="compositionally biased region" description="Basic residues" evidence="1">
    <location>
        <begin position="264"/>
        <end position="276"/>
    </location>
</feature>
<dbReference type="eggNOG" id="COG0675">
    <property type="taxonomic scope" value="Bacteria"/>
</dbReference>